<dbReference type="GO" id="GO:0009245">
    <property type="term" value="P:lipid A biosynthetic process"/>
    <property type="evidence" value="ECO:0007669"/>
    <property type="project" value="UniProtKB-UniRule"/>
</dbReference>
<reference evidence="14" key="1">
    <citation type="journal article" date="2005" name="Environ. Microbiol.">
        <title>Genetic and functional properties of uncultivated thermophilic crenarchaeotes from a subsurface gold mine as revealed by analysis of genome fragments.</title>
        <authorList>
            <person name="Nunoura T."/>
            <person name="Hirayama H."/>
            <person name="Takami H."/>
            <person name="Oida H."/>
            <person name="Nishi S."/>
            <person name="Shimamura S."/>
            <person name="Suzuki Y."/>
            <person name="Inagaki F."/>
            <person name="Takai K."/>
            <person name="Nealson K.H."/>
            <person name="Horikoshi K."/>
        </authorList>
    </citation>
    <scope>NUCLEOTIDE SEQUENCE</scope>
</reference>
<dbReference type="PANTHER" id="PTHR42724">
    <property type="entry name" value="TETRAACYLDISACCHARIDE 4'-KINASE"/>
    <property type="match status" value="1"/>
</dbReference>
<comment type="pathway">
    <text evidence="2 13">Glycolipid biosynthesis; lipid IV(A) biosynthesis; lipid IV(A) from (3R)-3-hydroxytetradecanoyl-[acyl-carrier-protein] and UDP-N-acetyl-alpha-D-glucosamine: step 6/6.</text>
</comment>
<dbReference type="GO" id="GO:0005524">
    <property type="term" value="F:ATP binding"/>
    <property type="evidence" value="ECO:0007669"/>
    <property type="project" value="UniProtKB-UniRule"/>
</dbReference>
<dbReference type="EMBL" id="AP011719">
    <property type="protein sequence ID" value="BAL55523.1"/>
    <property type="molecule type" value="Genomic_DNA"/>
</dbReference>
<dbReference type="GO" id="GO:0005886">
    <property type="term" value="C:plasma membrane"/>
    <property type="evidence" value="ECO:0007669"/>
    <property type="project" value="TreeGrafter"/>
</dbReference>
<evidence type="ECO:0000256" key="13">
    <source>
        <dbReference type="HAMAP-Rule" id="MF_00409"/>
    </source>
</evidence>
<evidence type="ECO:0000256" key="4">
    <source>
        <dbReference type="ARBA" id="ARBA00016436"/>
    </source>
</evidence>
<comment type="function">
    <text evidence="1 13">Transfers the gamma-phosphate of ATP to the 4'-position of a tetraacyldisaccharide 1-phosphate intermediate (termed DS-1-P) to form tetraacyldisaccharide 1,4'-bis-phosphate (lipid IVA).</text>
</comment>
<evidence type="ECO:0000313" key="14">
    <source>
        <dbReference type="EMBL" id="BAL55523.1"/>
    </source>
</evidence>
<evidence type="ECO:0000256" key="7">
    <source>
        <dbReference type="ARBA" id="ARBA00022679"/>
    </source>
</evidence>
<evidence type="ECO:0000256" key="6">
    <source>
        <dbReference type="ARBA" id="ARBA00022556"/>
    </source>
</evidence>
<dbReference type="HAMAP" id="MF_00409">
    <property type="entry name" value="LpxK"/>
    <property type="match status" value="1"/>
</dbReference>
<accession>H5SH87</accession>
<dbReference type="InterPro" id="IPR003758">
    <property type="entry name" value="LpxK"/>
</dbReference>
<dbReference type="GO" id="GO:0009244">
    <property type="term" value="P:lipopolysaccharide core region biosynthetic process"/>
    <property type="evidence" value="ECO:0007669"/>
    <property type="project" value="TreeGrafter"/>
</dbReference>
<dbReference type="Pfam" id="PF02606">
    <property type="entry name" value="LpxK"/>
    <property type="match status" value="1"/>
</dbReference>
<evidence type="ECO:0000256" key="5">
    <source>
        <dbReference type="ARBA" id="ARBA00022516"/>
    </source>
</evidence>
<comment type="catalytic activity">
    <reaction evidence="13">
        <text>a lipid A disaccharide + ATP = a lipid IVA + ADP + H(+)</text>
        <dbReference type="Rhea" id="RHEA:67840"/>
        <dbReference type="ChEBI" id="CHEBI:15378"/>
        <dbReference type="ChEBI" id="CHEBI:30616"/>
        <dbReference type="ChEBI" id="CHEBI:176343"/>
        <dbReference type="ChEBI" id="CHEBI:176425"/>
        <dbReference type="ChEBI" id="CHEBI:456216"/>
        <dbReference type="EC" id="2.7.1.130"/>
    </reaction>
</comment>
<keyword evidence="10 13" id="KW-0067">ATP-binding</keyword>
<evidence type="ECO:0000256" key="2">
    <source>
        <dbReference type="ARBA" id="ARBA00004870"/>
    </source>
</evidence>
<keyword evidence="6 13" id="KW-0441">Lipid A biosynthesis</keyword>
<reference evidence="14" key="2">
    <citation type="journal article" date="2012" name="PLoS ONE">
        <title>A Deeply Branching Thermophilic Bacterium with an Ancient Acetyl-CoA Pathway Dominates a Subsurface Ecosystem.</title>
        <authorList>
            <person name="Takami H."/>
            <person name="Noguchi H."/>
            <person name="Takaki Y."/>
            <person name="Uchiyama I."/>
            <person name="Toyoda A."/>
            <person name="Nishi S."/>
            <person name="Chee G.-J."/>
            <person name="Arai W."/>
            <person name="Nunoura T."/>
            <person name="Itoh T."/>
            <person name="Hattori M."/>
            <person name="Takai K."/>
        </authorList>
    </citation>
    <scope>NUCLEOTIDE SEQUENCE</scope>
</reference>
<dbReference type="GO" id="GO:0009029">
    <property type="term" value="F:lipid-A 4'-kinase activity"/>
    <property type="evidence" value="ECO:0007669"/>
    <property type="project" value="UniProtKB-UniRule"/>
</dbReference>
<evidence type="ECO:0000256" key="3">
    <source>
        <dbReference type="ARBA" id="ARBA00012071"/>
    </source>
</evidence>
<dbReference type="UniPathway" id="UPA00359">
    <property type="reaction ID" value="UER00482"/>
</dbReference>
<dbReference type="InterPro" id="IPR027417">
    <property type="entry name" value="P-loop_NTPase"/>
</dbReference>
<dbReference type="NCBIfam" id="TIGR00682">
    <property type="entry name" value="lpxK"/>
    <property type="match status" value="1"/>
</dbReference>
<name>H5SH87_9BACT</name>
<evidence type="ECO:0000256" key="12">
    <source>
        <dbReference type="ARBA" id="ARBA00029757"/>
    </source>
</evidence>
<keyword evidence="5 13" id="KW-0444">Lipid biosynthesis</keyword>
<dbReference type="AlphaFoldDB" id="H5SH87"/>
<comment type="similarity">
    <text evidence="13">Belongs to the LpxK family.</text>
</comment>
<keyword evidence="7 13" id="KW-0808">Transferase</keyword>
<evidence type="ECO:0000256" key="8">
    <source>
        <dbReference type="ARBA" id="ARBA00022741"/>
    </source>
</evidence>
<keyword evidence="9 13" id="KW-0418">Kinase</keyword>
<dbReference type="EC" id="2.7.1.130" evidence="3 13"/>
<evidence type="ECO:0000256" key="1">
    <source>
        <dbReference type="ARBA" id="ARBA00002274"/>
    </source>
</evidence>
<proteinExistence type="inferred from homology"/>
<organism evidence="14">
    <name type="scientific">uncultured Acidobacteriota bacterium</name>
    <dbReference type="NCBI Taxonomy" id="171953"/>
    <lineage>
        <taxon>Bacteria</taxon>
        <taxon>Pseudomonadati</taxon>
        <taxon>Acidobacteriota</taxon>
        <taxon>environmental samples</taxon>
    </lineage>
</organism>
<evidence type="ECO:0000256" key="11">
    <source>
        <dbReference type="ARBA" id="ARBA00023098"/>
    </source>
</evidence>
<gene>
    <name evidence="13" type="primary">lpxK</name>
    <name evidence="14" type="ORF">HGMM_F28D03C30</name>
</gene>
<evidence type="ECO:0000256" key="10">
    <source>
        <dbReference type="ARBA" id="ARBA00022840"/>
    </source>
</evidence>
<sequence>MAWLFKLGVALRLALYKTGYVKPKRVKAFTISVGNLTVGGTGKTPLVEYIARLLLSAGYRPSVISRGYGRRSHAPLVLVSDGARLHATVREAGDEPLLLARRLPGVIVAVGARRYAVARHLEEHFQPDVHVLDDAFQHLALERDLNLLLIDALDPFGDDALLPLGRLREPLSEIARASAVIVTRADHPFDQLALEARVRALAGPIPIFYSYHEIVELHAPLTGDRLPPQKLYGRRIGAFCAVGNPQLFQRDLAHYRARIALFRAFRDHHWYTRRDLARLFQEAEQAGAEWLVTTEKDWMRLESLALPERPQLYVARIEARLEDAEVFRSFLLRHLAQ</sequence>
<dbReference type="PANTHER" id="PTHR42724:SF1">
    <property type="entry name" value="TETRAACYLDISACCHARIDE 4'-KINASE, MITOCHONDRIAL-RELATED"/>
    <property type="match status" value="1"/>
</dbReference>
<dbReference type="SUPFAM" id="SSF52540">
    <property type="entry name" value="P-loop containing nucleoside triphosphate hydrolases"/>
    <property type="match status" value="1"/>
</dbReference>
<protein>
    <recommendedName>
        <fullName evidence="4 13">Tetraacyldisaccharide 4'-kinase</fullName>
        <ecNumber evidence="3 13">2.7.1.130</ecNumber>
    </recommendedName>
    <alternativeName>
        <fullName evidence="12 13">Lipid A 4'-kinase</fullName>
    </alternativeName>
</protein>
<evidence type="ECO:0000256" key="9">
    <source>
        <dbReference type="ARBA" id="ARBA00022777"/>
    </source>
</evidence>
<keyword evidence="11 13" id="KW-0443">Lipid metabolism</keyword>
<keyword evidence="8 13" id="KW-0547">Nucleotide-binding</keyword>
<feature type="binding site" evidence="13">
    <location>
        <begin position="37"/>
        <end position="44"/>
    </location>
    <ligand>
        <name>ATP</name>
        <dbReference type="ChEBI" id="CHEBI:30616"/>
    </ligand>
</feature>